<keyword evidence="1" id="KW-0812">Transmembrane</keyword>
<evidence type="ECO:0000256" key="1">
    <source>
        <dbReference type="SAM" id="Phobius"/>
    </source>
</evidence>
<keyword evidence="3" id="KW-1185">Reference proteome</keyword>
<sequence>MARFIGIPTFLLGGPAAMWTAVLLAAIIAHNLRIDIPASSVGPGHLLRNGSEISPPCSSSFLILACGCIASNLSAILGLFVLDGTISSLPG</sequence>
<dbReference type="Proteomes" id="UP000886523">
    <property type="component" value="Unassembled WGS sequence"/>
</dbReference>
<feature type="transmembrane region" description="Helical" evidence="1">
    <location>
        <begin position="7"/>
        <end position="29"/>
    </location>
</feature>
<protein>
    <submittedName>
        <fullName evidence="2">Uncharacterized protein</fullName>
    </submittedName>
</protein>
<keyword evidence="1" id="KW-0472">Membrane</keyword>
<proteinExistence type="predicted"/>
<keyword evidence="1" id="KW-1133">Transmembrane helix</keyword>
<comment type="caution">
    <text evidence="2">The sequence shown here is derived from an EMBL/GenBank/DDBJ whole genome shotgun (WGS) entry which is preliminary data.</text>
</comment>
<evidence type="ECO:0000313" key="3">
    <source>
        <dbReference type="Proteomes" id="UP000886523"/>
    </source>
</evidence>
<feature type="transmembrane region" description="Helical" evidence="1">
    <location>
        <begin position="61"/>
        <end position="82"/>
    </location>
</feature>
<dbReference type="EMBL" id="MU128970">
    <property type="protein sequence ID" value="KAF9513590.1"/>
    <property type="molecule type" value="Genomic_DNA"/>
</dbReference>
<organism evidence="2 3">
    <name type="scientific">Hydnum rufescens UP504</name>
    <dbReference type="NCBI Taxonomy" id="1448309"/>
    <lineage>
        <taxon>Eukaryota</taxon>
        <taxon>Fungi</taxon>
        <taxon>Dikarya</taxon>
        <taxon>Basidiomycota</taxon>
        <taxon>Agaricomycotina</taxon>
        <taxon>Agaricomycetes</taxon>
        <taxon>Cantharellales</taxon>
        <taxon>Hydnaceae</taxon>
        <taxon>Hydnum</taxon>
    </lineage>
</organism>
<accession>A0A9P6AX95</accession>
<reference evidence="2" key="1">
    <citation type="journal article" date="2020" name="Nat. Commun.">
        <title>Large-scale genome sequencing of mycorrhizal fungi provides insights into the early evolution of symbiotic traits.</title>
        <authorList>
            <person name="Miyauchi S."/>
            <person name="Kiss E."/>
            <person name="Kuo A."/>
            <person name="Drula E."/>
            <person name="Kohler A."/>
            <person name="Sanchez-Garcia M."/>
            <person name="Morin E."/>
            <person name="Andreopoulos B."/>
            <person name="Barry K.W."/>
            <person name="Bonito G."/>
            <person name="Buee M."/>
            <person name="Carver A."/>
            <person name="Chen C."/>
            <person name="Cichocki N."/>
            <person name="Clum A."/>
            <person name="Culley D."/>
            <person name="Crous P.W."/>
            <person name="Fauchery L."/>
            <person name="Girlanda M."/>
            <person name="Hayes R.D."/>
            <person name="Keri Z."/>
            <person name="LaButti K."/>
            <person name="Lipzen A."/>
            <person name="Lombard V."/>
            <person name="Magnuson J."/>
            <person name="Maillard F."/>
            <person name="Murat C."/>
            <person name="Nolan M."/>
            <person name="Ohm R.A."/>
            <person name="Pangilinan J."/>
            <person name="Pereira M.F."/>
            <person name="Perotto S."/>
            <person name="Peter M."/>
            <person name="Pfister S."/>
            <person name="Riley R."/>
            <person name="Sitrit Y."/>
            <person name="Stielow J.B."/>
            <person name="Szollosi G."/>
            <person name="Zifcakova L."/>
            <person name="Stursova M."/>
            <person name="Spatafora J.W."/>
            <person name="Tedersoo L."/>
            <person name="Vaario L.M."/>
            <person name="Yamada A."/>
            <person name="Yan M."/>
            <person name="Wang P."/>
            <person name="Xu J."/>
            <person name="Bruns T."/>
            <person name="Baldrian P."/>
            <person name="Vilgalys R."/>
            <person name="Dunand C."/>
            <person name="Henrissat B."/>
            <person name="Grigoriev I.V."/>
            <person name="Hibbett D."/>
            <person name="Nagy L.G."/>
            <person name="Martin F.M."/>
        </authorList>
    </citation>
    <scope>NUCLEOTIDE SEQUENCE</scope>
    <source>
        <strain evidence="2">UP504</strain>
    </source>
</reference>
<name>A0A9P6AX95_9AGAM</name>
<dbReference type="AlphaFoldDB" id="A0A9P6AX95"/>
<evidence type="ECO:0000313" key="2">
    <source>
        <dbReference type="EMBL" id="KAF9513590.1"/>
    </source>
</evidence>
<gene>
    <name evidence="2" type="ORF">BS47DRAFT_952968</name>
</gene>